<keyword evidence="2" id="KW-1185">Reference proteome</keyword>
<evidence type="ECO:0000313" key="2">
    <source>
        <dbReference type="Proteomes" id="UP001275084"/>
    </source>
</evidence>
<reference evidence="1" key="2">
    <citation type="submission" date="2023-06" db="EMBL/GenBank/DDBJ databases">
        <authorList>
            <consortium name="Lawrence Berkeley National Laboratory"/>
            <person name="Haridas S."/>
            <person name="Hensen N."/>
            <person name="Bonometti L."/>
            <person name="Westerberg I."/>
            <person name="Brannstrom I.O."/>
            <person name="Guillou S."/>
            <person name="Cros-Aarteil S."/>
            <person name="Calhoun S."/>
            <person name="Kuo A."/>
            <person name="Mondo S."/>
            <person name="Pangilinan J."/>
            <person name="Riley R."/>
            <person name="Labutti K."/>
            <person name="Andreopoulos B."/>
            <person name="Lipzen A."/>
            <person name="Chen C."/>
            <person name="Yanf M."/>
            <person name="Daum C."/>
            <person name="Ng V."/>
            <person name="Clum A."/>
            <person name="Steindorff A."/>
            <person name="Ohm R."/>
            <person name="Martin F."/>
            <person name="Silar P."/>
            <person name="Natvig D."/>
            <person name="Lalanne C."/>
            <person name="Gautier V."/>
            <person name="Ament-Velasquez S.L."/>
            <person name="Kruys A."/>
            <person name="Hutchinson M.I."/>
            <person name="Powell A.J."/>
            <person name="Barry K."/>
            <person name="Miller A.N."/>
            <person name="Grigoriev I.V."/>
            <person name="Debuchy R."/>
            <person name="Gladieux P."/>
            <person name="Thoren M.H."/>
            <person name="Johannesson H."/>
        </authorList>
    </citation>
    <scope>NUCLEOTIDE SEQUENCE</scope>
    <source>
        <strain evidence="1">CBS 955.72</strain>
    </source>
</reference>
<evidence type="ECO:0000313" key="1">
    <source>
        <dbReference type="EMBL" id="KAK3348601.1"/>
    </source>
</evidence>
<dbReference type="Proteomes" id="UP001275084">
    <property type="component" value="Unassembled WGS sequence"/>
</dbReference>
<reference evidence="1" key="1">
    <citation type="journal article" date="2023" name="Mol. Phylogenet. Evol.">
        <title>Genome-scale phylogeny and comparative genomics of the fungal order Sordariales.</title>
        <authorList>
            <person name="Hensen N."/>
            <person name="Bonometti L."/>
            <person name="Westerberg I."/>
            <person name="Brannstrom I.O."/>
            <person name="Guillou S."/>
            <person name="Cros-Aarteil S."/>
            <person name="Calhoun S."/>
            <person name="Haridas S."/>
            <person name="Kuo A."/>
            <person name="Mondo S."/>
            <person name="Pangilinan J."/>
            <person name="Riley R."/>
            <person name="LaButti K."/>
            <person name="Andreopoulos B."/>
            <person name="Lipzen A."/>
            <person name="Chen C."/>
            <person name="Yan M."/>
            <person name="Daum C."/>
            <person name="Ng V."/>
            <person name="Clum A."/>
            <person name="Steindorff A."/>
            <person name="Ohm R.A."/>
            <person name="Martin F."/>
            <person name="Silar P."/>
            <person name="Natvig D.O."/>
            <person name="Lalanne C."/>
            <person name="Gautier V."/>
            <person name="Ament-Velasquez S.L."/>
            <person name="Kruys A."/>
            <person name="Hutchinson M.I."/>
            <person name="Powell A.J."/>
            <person name="Barry K."/>
            <person name="Miller A.N."/>
            <person name="Grigoriev I.V."/>
            <person name="Debuchy R."/>
            <person name="Gladieux P."/>
            <person name="Hiltunen Thoren M."/>
            <person name="Johannesson H."/>
        </authorList>
    </citation>
    <scope>NUCLEOTIDE SEQUENCE</scope>
    <source>
        <strain evidence="1">CBS 955.72</strain>
    </source>
</reference>
<proteinExistence type="predicted"/>
<dbReference type="AlphaFoldDB" id="A0AAJ0HDI1"/>
<sequence>MVVSPHAQLTLVVVCRAYRDHDLFATDDNRLGLGPQKIEVGDEIWLVAGYRVVDTAYVHGIIDGEEAKDLPDEVLTRIGLW</sequence>
<name>A0AAJ0HDI1_9PEZI</name>
<dbReference type="EMBL" id="JAUIQD010000005">
    <property type="protein sequence ID" value="KAK3348601.1"/>
    <property type="molecule type" value="Genomic_DNA"/>
</dbReference>
<comment type="caution">
    <text evidence="1">The sequence shown here is derived from an EMBL/GenBank/DDBJ whole genome shotgun (WGS) entry which is preliminary data.</text>
</comment>
<gene>
    <name evidence="1" type="ORF">B0T25DRAFT_546053</name>
</gene>
<protein>
    <submittedName>
        <fullName evidence="1">Uncharacterized protein</fullName>
    </submittedName>
</protein>
<organism evidence="1 2">
    <name type="scientific">Lasiosphaeria hispida</name>
    <dbReference type="NCBI Taxonomy" id="260671"/>
    <lineage>
        <taxon>Eukaryota</taxon>
        <taxon>Fungi</taxon>
        <taxon>Dikarya</taxon>
        <taxon>Ascomycota</taxon>
        <taxon>Pezizomycotina</taxon>
        <taxon>Sordariomycetes</taxon>
        <taxon>Sordariomycetidae</taxon>
        <taxon>Sordariales</taxon>
        <taxon>Lasiosphaeriaceae</taxon>
        <taxon>Lasiosphaeria</taxon>
    </lineage>
</organism>
<accession>A0AAJ0HDI1</accession>